<comment type="similarity">
    <text evidence="3 12">Belongs to the glycosyltransferase 10 family.</text>
</comment>
<feature type="domain" description="Fucosyltransferase N-terminal" evidence="15">
    <location>
        <begin position="62"/>
        <end position="143"/>
    </location>
</feature>
<keyword evidence="8" id="KW-1133">Transmembrane helix</keyword>
<dbReference type="AlphaFoldDB" id="A0ABD0K1I3"/>
<dbReference type="PANTHER" id="PTHR48438">
    <property type="entry name" value="ALPHA-(1,3)-FUCOSYLTRANSFERASE C-RELATED"/>
    <property type="match status" value="1"/>
</dbReference>
<dbReference type="EMBL" id="JACVVK020000272">
    <property type="protein sequence ID" value="KAK7480899.1"/>
    <property type="molecule type" value="Genomic_DNA"/>
</dbReference>
<proteinExistence type="inferred from homology"/>
<evidence type="ECO:0000256" key="12">
    <source>
        <dbReference type="RuleBase" id="RU003832"/>
    </source>
</evidence>
<comment type="subcellular location">
    <subcellularLocation>
        <location evidence="1">Golgi apparatus membrane</location>
        <topology evidence="1">Single-pass type II membrane protein</topology>
    </subcellularLocation>
    <subcellularLocation>
        <location evidence="12">Golgi apparatus</location>
        <location evidence="12">Golgi stack membrane</location>
        <topology evidence="12">Single-pass type II membrane protein</topology>
    </subcellularLocation>
</comment>
<evidence type="ECO:0000313" key="17">
    <source>
        <dbReference type="Proteomes" id="UP001519460"/>
    </source>
</evidence>
<protein>
    <recommendedName>
        <fullName evidence="12">Fucosyltransferase</fullName>
        <ecNumber evidence="12">2.4.1.-</ecNumber>
    </recommendedName>
</protein>
<dbReference type="FunFam" id="3.40.50.11660:FF:000004">
    <property type="entry name" value="Glycoprotein 3-alpha-L-fucosyltransferase A"/>
    <property type="match status" value="1"/>
</dbReference>
<evidence type="ECO:0000256" key="8">
    <source>
        <dbReference type="ARBA" id="ARBA00022989"/>
    </source>
</evidence>
<dbReference type="InterPro" id="IPR001503">
    <property type="entry name" value="Glyco_trans_10"/>
</dbReference>
<dbReference type="PANTHER" id="PTHR48438:SF1">
    <property type="entry name" value="ALPHA-(1,3)-FUCOSYLTRANSFERASE C-RELATED"/>
    <property type="match status" value="1"/>
</dbReference>
<comment type="caution">
    <text evidence="16">The sequence shown here is derived from an EMBL/GenBank/DDBJ whole genome shotgun (WGS) entry which is preliminary data.</text>
</comment>
<dbReference type="EC" id="2.4.1.-" evidence="12"/>
<feature type="region of interest" description="Disordered" evidence="13">
    <location>
        <begin position="1"/>
        <end position="24"/>
    </location>
</feature>
<evidence type="ECO:0000256" key="6">
    <source>
        <dbReference type="ARBA" id="ARBA00022692"/>
    </source>
</evidence>
<dbReference type="Gene3D" id="3.40.50.11660">
    <property type="entry name" value="Glycosyl transferase family 10, C-terminal domain"/>
    <property type="match status" value="1"/>
</dbReference>
<keyword evidence="9 12" id="KW-0333">Golgi apparatus</keyword>
<feature type="non-terminal residue" evidence="16">
    <location>
        <position position="1"/>
    </location>
</feature>
<dbReference type="GO" id="GO:0032580">
    <property type="term" value="C:Golgi cisterna membrane"/>
    <property type="evidence" value="ECO:0007669"/>
    <property type="project" value="UniProtKB-SubCell"/>
</dbReference>
<dbReference type="InterPro" id="IPR055270">
    <property type="entry name" value="Glyco_tran_10_C"/>
</dbReference>
<keyword evidence="6 12" id="KW-0812">Transmembrane</keyword>
<gene>
    <name evidence="16" type="ORF">BaRGS_00027900</name>
</gene>
<keyword evidence="5 12" id="KW-0808">Transferase</keyword>
<evidence type="ECO:0000256" key="7">
    <source>
        <dbReference type="ARBA" id="ARBA00022968"/>
    </source>
</evidence>
<evidence type="ECO:0000256" key="13">
    <source>
        <dbReference type="SAM" id="MobiDB-lite"/>
    </source>
</evidence>
<feature type="domain" description="Fucosyltransferase C-terminal" evidence="14">
    <location>
        <begin position="164"/>
        <end position="326"/>
    </location>
</feature>
<evidence type="ECO:0000259" key="15">
    <source>
        <dbReference type="Pfam" id="PF17039"/>
    </source>
</evidence>
<dbReference type="Proteomes" id="UP001519460">
    <property type="component" value="Unassembled WGS sequence"/>
</dbReference>
<reference evidence="16 17" key="1">
    <citation type="journal article" date="2023" name="Sci. Data">
        <title>Genome assembly of the Korean intertidal mud-creeper Batillaria attramentaria.</title>
        <authorList>
            <person name="Patra A.K."/>
            <person name="Ho P.T."/>
            <person name="Jun S."/>
            <person name="Lee S.J."/>
            <person name="Kim Y."/>
            <person name="Won Y.J."/>
        </authorList>
    </citation>
    <scope>NUCLEOTIDE SEQUENCE [LARGE SCALE GENOMIC DNA]</scope>
    <source>
        <strain evidence="16">Wonlab-2016</strain>
    </source>
</reference>
<keyword evidence="11" id="KW-0325">Glycoprotein</keyword>
<dbReference type="InterPro" id="IPR031481">
    <property type="entry name" value="Glyco_tran_10_N"/>
</dbReference>
<keyword evidence="4 12" id="KW-0328">Glycosyltransferase</keyword>
<evidence type="ECO:0000313" key="16">
    <source>
        <dbReference type="EMBL" id="KAK7480899.1"/>
    </source>
</evidence>
<evidence type="ECO:0000256" key="10">
    <source>
        <dbReference type="ARBA" id="ARBA00023136"/>
    </source>
</evidence>
<dbReference type="GO" id="GO:0008417">
    <property type="term" value="F:fucosyltransferase activity"/>
    <property type="evidence" value="ECO:0007669"/>
    <property type="project" value="UniProtKB-ARBA"/>
</dbReference>
<evidence type="ECO:0000256" key="3">
    <source>
        <dbReference type="ARBA" id="ARBA00008919"/>
    </source>
</evidence>
<feature type="compositionally biased region" description="Pro residues" evidence="13">
    <location>
        <begin position="1"/>
        <end position="10"/>
    </location>
</feature>
<dbReference type="InterPro" id="IPR038577">
    <property type="entry name" value="GT10-like_C_sf"/>
</dbReference>
<dbReference type="GO" id="GO:0000139">
    <property type="term" value="C:Golgi membrane"/>
    <property type="evidence" value="ECO:0007669"/>
    <property type="project" value="UniProtKB-SubCell"/>
</dbReference>
<comment type="pathway">
    <text evidence="2">Protein modification; protein glycosylation.</text>
</comment>
<evidence type="ECO:0000256" key="1">
    <source>
        <dbReference type="ARBA" id="ARBA00004323"/>
    </source>
</evidence>
<evidence type="ECO:0000256" key="4">
    <source>
        <dbReference type="ARBA" id="ARBA00022676"/>
    </source>
</evidence>
<keyword evidence="7" id="KW-0735">Signal-anchor</keyword>
<name>A0ABD0K1I3_9CAEN</name>
<evidence type="ECO:0000256" key="9">
    <source>
        <dbReference type="ARBA" id="ARBA00023034"/>
    </source>
</evidence>
<evidence type="ECO:0000256" key="2">
    <source>
        <dbReference type="ARBA" id="ARBA00004922"/>
    </source>
</evidence>
<sequence>DDSEPEPPATVAPAPSVYPTRDHNEDDRIVAQLEFLPPHVEESRRTGQKVQAKTLLAYEGLIAWGRPSGDVLFREQNCTVKDCVLSGDRQKLDQADVVVFHLYYTLPQRHRQDQAQHMDLLSSDAVFNWTATYRRDSTIVAPYEKYVPLNAHTLTRTPTRNYAHGKTKQVAWFVSHCGGHREEYALELARYIRVDIYGICGPFSCDREDPTCFEMLSRDYKFYLAFENSNCRDYITEKFFVNGLQNDVIPVVMGAAPEDYARAAPPHSFIHVDEFQSPEHLANYLHQLDRDDQLYNGYFAWKGLWTMLDTRFWCRMCALAHDVERRGPSWYADFLQWWNGPGVCIPGGAKWEDSFLNRSAYDLIGQLAVGAGDTETGDQADGGHLD</sequence>
<keyword evidence="10" id="KW-0472">Membrane</keyword>
<organism evidence="16 17">
    <name type="scientific">Batillaria attramentaria</name>
    <dbReference type="NCBI Taxonomy" id="370345"/>
    <lineage>
        <taxon>Eukaryota</taxon>
        <taxon>Metazoa</taxon>
        <taxon>Spiralia</taxon>
        <taxon>Lophotrochozoa</taxon>
        <taxon>Mollusca</taxon>
        <taxon>Gastropoda</taxon>
        <taxon>Caenogastropoda</taxon>
        <taxon>Sorbeoconcha</taxon>
        <taxon>Cerithioidea</taxon>
        <taxon>Batillariidae</taxon>
        <taxon>Batillaria</taxon>
    </lineage>
</organism>
<dbReference type="SUPFAM" id="SSF53756">
    <property type="entry name" value="UDP-Glycosyltransferase/glycogen phosphorylase"/>
    <property type="match status" value="1"/>
</dbReference>
<evidence type="ECO:0000256" key="11">
    <source>
        <dbReference type="ARBA" id="ARBA00023180"/>
    </source>
</evidence>
<evidence type="ECO:0000256" key="5">
    <source>
        <dbReference type="ARBA" id="ARBA00022679"/>
    </source>
</evidence>
<evidence type="ECO:0000259" key="14">
    <source>
        <dbReference type="Pfam" id="PF00852"/>
    </source>
</evidence>
<dbReference type="Pfam" id="PF00852">
    <property type="entry name" value="Glyco_transf_10"/>
    <property type="match status" value="1"/>
</dbReference>
<accession>A0ABD0K1I3</accession>
<keyword evidence="17" id="KW-1185">Reference proteome</keyword>
<dbReference type="Pfam" id="PF17039">
    <property type="entry name" value="Glyco_tran_10_N"/>
    <property type="match status" value="1"/>
</dbReference>